<dbReference type="CDD" id="cd06127">
    <property type="entry name" value="DEDDh"/>
    <property type="match status" value="1"/>
</dbReference>
<dbReference type="SMART" id="SM00479">
    <property type="entry name" value="EXOIII"/>
    <property type="match status" value="1"/>
</dbReference>
<keyword evidence="3 6" id="KW-0269">Exonuclease</keyword>
<keyword evidence="7" id="KW-1185">Reference proteome</keyword>
<name>A0A5R9DTF6_9ACTN</name>
<comment type="caution">
    <text evidence="6">The sequence shown here is derived from an EMBL/GenBank/DDBJ whole genome shotgun (WGS) entry which is preliminary data.</text>
</comment>
<dbReference type="Pfam" id="PF00929">
    <property type="entry name" value="RNase_T"/>
    <property type="match status" value="1"/>
</dbReference>
<dbReference type="GO" id="GO:0008408">
    <property type="term" value="F:3'-5' exonuclease activity"/>
    <property type="evidence" value="ECO:0007669"/>
    <property type="project" value="TreeGrafter"/>
</dbReference>
<dbReference type="InterPro" id="IPR012337">
    <property type="entry name" value="RNaseH-like_sf"/>
</dbReference>
<dbReference type="InterPro" id="IPR013520">
    <property type="entry name" value="Ribonucl_H"/>
</dbReference>
<feature type="region of interest" description="Disordered" evidence="4">
    <location>
        <begin position="489"/>
        <end position="522"/>
    </location>
</feature>
<proteinExistence type="predicted"/>
<accession>A0A5R9DTF6</accession>
<feature type="region of interest" description="Disordered" evidence="4">
    <location>
        <begin position="1"/>
        <end position="37"/>
    </location>
</feature>
<organism evidence="6 7">
    <name type="scientific">Streptomyces marianii</name>
    <dbReference type="NCBI Taxonomy" id="1817406"/>
    <lineage>
        <taxon>Bacteria</taxon>
        <taxon>Bacillati</taxon>
        <taxon>Actinomycetota</taxon>
        <taxon>Actinomycetes</taxon>
        <taxon>Kitasatosporales</taxon>
        <taxon>Streptomycetaceae</taxon>
        <taxon>Streptomyces</taxon>
    </lineage>
</organism>
<evidence type="ECO:0000256" key="1">
    <source>
        <dbReference type="ARBA" id="ARBA00022722"/>
    </source>
</evidence>
<evidence type="ECO:0000256" key="4">
    <source>
        <dbReference type="SAM" id="MobiDB-lite"/>
    </source>
</evidence>
<protein>
    <submittedName>
        <fullName evidence="6">3'-5' exonuclease</fullName>
    </submittedName>
</protein>
<feature type="domain" description="Exonuclease" evidence="5">
    <location>
        <begin position="338"/>
        <end position="492"/>
    </location>
</feature>
<evidence type="ECO:0000256" key="2">
    <source>
        <dbReference type="ARBA" id="ARBA00022801"/>
    </source>
</evidence>
<gene>
    <name evidence="6" type="ORF">FEF34_39770</name>
</gene>
<evidence type="ECO:0000259" key="5">
    <source>
        <dbReference type="SMART" id="SM00479"/>
    </source>
</evidence>
<evidence type="ECO:0000313" key="6">
    <source>
        <dbReference type="EMBL" id="TLQ38960.1"/>
    </source>
</evidence>
<dbReference type="AlphaFoldDB" id="A0A5R9DTF6"/>
<dbReference type="PANTHER" id="PTHR30231:SF4">
    <property type="entry name" value="PROTEIN NEN2"/>
    <property type="match status" value="1"/>
</dbReference>
<dbReference type="EMBL" id="VAWE01000003">
    <property type="protein sequence ID" value="TLQ38960.1"/>
    <property type="molecule type" value="Genomic_DNA"/>
</dbReference>
<dbReference type="GO" id="GO:0003676">
    <property type="term" value="F:nucleic acid binding"/>
    <property type="evidence" value="ECO:0007669"/>
    <property type="project" value="InterPro"/>
</dbReference>
<dbReference type="Proteomes" id="UP000305921">
    <property type="component" value="Unassembled WGS sequence"/>
</dbReference>
<evidence type="ECO:0000256" key="3">
    <source>
        <dbReference type="ARBA" id="ARBA00022839"/>
    </source>
</evidence>
<dbReference type="Gene3D" id="3.30.420.10">
    <property type="entry name" value="Ribonuclease H-like superfamily/Ribonuclease H"/>
    <property type="match status" value="1"/>
</dbReference>
<dbReference type="InterPro" id="IPR036397">
    <property type="entry name" value="RNaseH_sf"/>
</dbReference>
<feature type="compositionally biased region" description="Pro residues" evidence="4">
    <location>
        <begin position="496"/>
        <end position="509"/>
    </location>
</feature>
<dbReference type="OrthoDB" id="9791657at2"/>
<sequence length="522" mass="57054">MAGRTAPAPEPHHDQRLTPQPRGAPPVTDTLPETTTPQKTLSEALGATRLAGLLAEHTGEPITPADVEQLVADDHLTSCDSYKGWPLYATADALALDVELVRKIVADRVEWEQASLPRDAAAERIGWHWSDIARMGREGRITTGRGERYLIADLDKLAEEADGEQYITAQAAATDVLEIRPTDFKYVEAAGWIEPADTYKRAVGRHRTVTVALYRLGDVRALLDMPGVDWEAARGLAKGAPSPLREYAKLAPTRAAVVRGFAQALADRHGVTVWAWNSPYSGSWELDWERIDGGPTKETVRQELTDNPAAGSYAAEITLCPTWGRITRKARTLLQPDAAVILDTETTDLYGQTVEIAVIDTATGRKLMDTLVKPTTKITPGAHWVHGISDDDVADARPWEKILPRLRKVTKDRIICAYNAEFDRSVVLGDTHRAGKKPLHLEPWDNWFCLMDAYAKWVGSNRWLRLGGGHRAAGDCETARDVLIRMSKGRGSSFTPRPPAPGDPVPGPPAGTVLASPAVPDA</sequence>
<evidence type="ECO:0000313" key="7">
    <source>
        <dbReference type="Proteomes" id="UP000305921"/>
    </source>
</evidence>
<dbReference type="PANTHER" id="PTHR30231">
    <property type="entry name" value="DNA POLYMERASE III SUBUNIT EPSILON"/>
    <property type="match status" value="1"/>
</dbReference>
<keyword evidence="1" id="KW-0540">Nuclease</keyword>
<keyword evidence="2" id="KW-0378">Hydrolase</keyword>
<dbReference type="SUPFAM" id="SSF53098">
    <property type="entry name" value="Ribonuclease H-like"/>
    <property type="match status" value="1"/>
</dbReference>
<reference evidence="6 7" key="1">
    <citation type="submission" date="2019-05" db="EMBL/GenBank/DDBJ databases">
        <title>Streptomyces marianii sp. nov., a novel marine actinomycete from southern coast of India.</title>
        <authorList>
            <person name="Iniyan A.M."/>
            <person name="Wink J."/>
            <person name="Ramprasad E."/>
            <person name="Ramana C.V."/>
            <person name="Bunk B."/>
            <person name="Sproer C."/>
            <person name="Joseph F.-J.R.S."/>
            <person name="Vincent S.G.P."/>
        </authorList>
    </citation>
    <scope>NUCLEOTIDE SEQUENCE [LARGE SCALE GENOMIC DNA]</scope>
    <source>
        <strain evidence="6 7">ICN19</strain>
    </source>
</reference>